<name>A0A1G8CCT1_CHIFI</name>
<organism evidence="1 2">
    <name type="scientific">Chitinophaga filiformis</name>
    <name type="common">Myxococcus filiformis</name>
    <name type="synonym">Flexibacter filiformis</name>
    <dbReference type="NCBI Taxonomy" id="104663"/>
    <lineage>
        <taxon>Bacteria</taxon>
        <taxon>Pseudomonadati</taxon>
        <taxon>Bacteroidota</taxon>
        <taxon>Chitinophagia</taxon>
        <taxon>Chitinophagales</taxon>
        <taxon>Chitinophagaceae</taxon>
        <taxon>Chitinophaga</taxon>
    </lineage>
</organism>
<reference evidence="1 2" key="1">
    <citation type="submission" date="2016-10" db="EMBL/GenBank/DDBJ databases">
        <authorList>
            <person name="de Groot N.N."/>
        </authorList>
    </citation>
    <scope>NUCLEOTIDE SEQUENCE [LARGE SCALE GENOMIC DNA]</scope>
    <source>
        <strain evidence="1 2">DSM 527</strain>
    </source>
</reference>
<dbReference type="Proteomes" id="UP000199045">
    <property type="component" value="Unassembled WGS sequence"/>
</dbReference>
<evidence type="ECO:0000313" key="1">
    <source>
        <dbReference type="EMBL" id="SDH43149.1"/>
    </source>
</evidence>
<evidence type="ECO:0008006" key="3">
    <source>
        <dbReference type="Google" id="ProtNLM"/>
    </source>
</evidence>
<dbReference type="STRING" id="104663.SAMN04488121_11294"/>
<dbReference type="RefSeq" id="WP_089838105.1">
    <property type="nucleotide sequence ID" value="NZ_FNBN01000012.1"/>
</dbReference>
<gene>
    <name evidence="1" type="ORF">SAMN04488121_11294</name>
</gene>
<proteinExistence type="predicted"/>
<evidence type="ECO:0000313" key="2">
    <source>
        <dbReference type="Proteomes" id="UP000199045"/>
    </source>
</evidence>
<dbReference type="EMBL" id="FNBN01000012">
    <property type="protein sequence ID" value="SDH43149.1"/>
    <property type="molecule type" value="Genomic_DNA"/>
</dbReference>
<protein>
    <recommendedName>
        <fullName evidence="3">Immunity protein 42</fullName>
    </recommendedName>
</protein>
<sequence length="154" mass="17728">MIKIFFNSKLDERHKDIAVQIPVLGIDAYVDSYYLSIDNFFMPGDESPTKISNCLRHMIDCWLDSCELATVGDVLYFAYDFSDQYIGLLKVYLENPATIVLSGGYTTAFLGCDTSPYEMPLLSLKEDEFEILTNEFKMEREAFIIQMKNILEIQ</sequence>
<accession>A0A1G8CCT1</accession>
<dbReference type="AlphaFoldDB" id="A0A1G8CCT1"/>
<dbReference type="OrthoDB" id="9153432at2"/>